<feature type="signal peptide" evidence="3">
    <location>
        <begin position="1"/>
        <end position="26"/>
    </location>
</feature>
<dbReference type="GeneID" id="28733345"/>
<feature type="transmembrane region" description="Helical" evidence="2">
    <location>
        <begin position="204"/>
        <end position="222"/>
    </location>
</feature>
<feature type="region of interest" description="Disordered" evidence="1">
    <location>
        <begin position="244"/>
        <end position="263"/>
    </location>
</feature>
<evidence type="ECO:0000313" key="4">
    <source>
        <dbReference type="EMBL" id="KPI37189.1"/>
    </source>
</evidence>
<feature type="transmembrane region" description="Helical" evidence="2">
    <location>
        <begin position="166"/>
        <end position="184"/>
    </location>
</feature>
<feature type="transmembrane region" description="Helical" evidence="2">
    <location>
        <begin position="344"/>
        <end position="369"/>
    </location>
</feature>
<protein>
    <submittedName>
        <fullName evidence="4">Uncharacterized protein</fullName>
    </submittedName>
</protein>
<dbReference type="Proteomes" id="UP000038010">
    <property type="component" value="Unassembled WGS sequence"/>
</dbReference>
<evidence type="ECO:0000256" key="1">
    <source>
        <dbReference type="SAM" id="MobiDB-lite"/>
    </source>
</evidence>
<evidence type="ECO:0000256" key="3">
    <source>
        <dbReference type="SAM" id="SignalP"/>
    </source>
</evidence>
<feature type="transmembrane region" description="Helical" evidence="2">
    <location>
        <begin position="135"/>
        <end position="154"/>
    </location>
</feature>
<organism evidence="4 5">
    <name type="scientific">Cyphellophora attinorum</name>
    <dbReference type="NCBI Taxonomy" id="1664694"/>
    <lineage>
        <taxon>Eukaryota</taxon>
        <taxon>Fungi</taxon>
        <taxon>Dikarya</taxon>
        <taxon>Ascomycota</taxon>
        <taxon>Pezizomycotina</taxon>
        <taxon>Eurotiomycetes</taxon>
        <taxon>Chaetothyriomycetidae</taxon>
        <taxon>Chaetothyriales</taxon>
        <taxon>Cyphellophoraceae</taxon>
        <taxon>Cyphellophora</taxon>
    </lineage>
</organism>
<dbReference type="AlphaFoldDB" id="A0A0N0NJY5"/>
<comment type="caution">
    <text evidence="4">The sequence shown here is derived from an EMBL/GenBank/DDBJ whole genome shotgun (WGS) entry which is preliminary data.</text>
</comment>
<keyword evidence="2" id="KW-0472">Membrane</keyword>
<proteinExistence type="predicted"/>
<sequence>MLSSSPRMQPIYVGLLLLCLAQGSLAARKYVNWFADSKGIFQPISAGTCNATLKAYNDEYDALGGAWWIDLGLRKYSPIYGLCRDQMTCIINNLDEASKASLASGQVVLGLLPTLLAVISPSIAELALLSVHRPLLGGLISIGSPVTRLALALGPWSKTTSTVVSVIQYLLVLGSGANVLWLAAELGVRSILSWGCTRSWPVMLWAAFPLVIHLFSTVGYRLTLDPTTRHVRPPVVLHKQDSFFTPPPPSRIASSLKDPPQADKSGPFTSITSTITNEIPLLPIQNPSTDVQVVENTPASSRLWTVIKREFIPCAAHPDTVINNRLPLEHPNTRVKVGIALNCFAGFLSCMHLLYGTVVFASFNFIYVLDVISNISLRFLVSSIVCRLVILLEIAGMRGARMAAMAQRGQEKDDSVVKFTNGPNGDEAGKLIGSRKPYRRQMRL</sequence>
<feature type="chain" id="PRO_5005856818" evidence="3">
    <location>
        <begin position="27"/>
        <end position="444"/>
    </location>
</feature>
<reference evidence="4 5" key="1">
    <citation type="submission" date="2015-06" db="EMBL/GenBank/DDBJ databases">
        <title>Draft genome of the ant-associated black yeast Phialophora attae CBS 131958.</title>
        <authorList>
            <person name="Moreno L.F."/>
            <person name="Stielow B.J."/>
            <person name="de Hoog S."/>
            <person name="Vicente V.A."/>
            <person name="Weiss V.A."/>
            <person name="de Vries M."/>
            <person name="Cruz L.M."/>
            <person name="Souza E.M."/>
        </authorList>
    </citation>
    <scope>NUCLEOTIDE SEQUENCE [LARGE SCALE GENOMIC DNA]</scope>
    <source>
        <strain evidence="4 5">CBS 131958</strain>
    </source>
</reference>
<evidence type="ECO:0000313" key="5">
    <source>
        <dbReference type="Proteomes" id="UP000038010"/>
    </source>
</evidence>
<dbReference type="EMBL" id="LFJN01000025">
    <property type="protein sequence ID" value="KPI37189.1"/>
    <property type="molecule type" value="Genomic_DNA"/>
</dbReference>
<keyword evidence="3" id="KW-0732">Signal</keyword>
<keyword evidence="2" id="KW-1133">Transmembrane helix</keyword>
<keyword evidence="2" id="KW-0812">Transmembrane</keyword>
<dbReference type="OrthoDB" id="3009728at2759"/>
<accession>A0A0N0NJY5</accession>
<dbReference type="RefSeq" id="XP_017997152.1">
    <property type="nucleotide sequence ID" value="XM_018141465.1"/>
</dbReference>
<gene>
    <name evidence="4" type="ORF">AB675_1565</name>
</gene>
<name>A0A0N0NJY5_9EURO</name>
<evidence type="ECO:0000256" key="2">
    <source>
        <dbReference type="SAM" id="Phobius"/>
    </source>
</evidence>
<feature type="transmembrane region" description="Helical" evidence="2">
    <location>
        <begin position="375"/>
        <end position="395"/>
    </location>
</feature>
<keyword evidence="5" id="KW-1185">Reference proteome</keyword>
<dbReference type="VEuPathDB" id="FungiDB:AB675_1565"/>